<evidence type="ECO:0000256" key="7">
    <source>
        <dbReference type="SAM" id="Phobius"/>
    </source>
</evidence>
<evidence type="ECO:0000259" key="8">
    <source>
        <dbReference type="Pfam" id="PF13632"/>
    </source>
</evidence>
<dbReference type="PANTHER" id="PTHR43867">
    <property type="entry name" value="CELLULOSE SYNTHASE CATALYTIC SUBUNIT A [UDP-FORMING]"/>
    <property type="match status" value="1"/>
</dbReference>
<accession>A0A5M3T669</accession>
<organism evidence="9 10">
    <name type="scientific">Limnospira platensis NIES-46</name>
    <dbReference type="NCBI Taxonomy" id="1236695"/>
    <lineage>
        <taxon>Bacteria</taxon>
        <taxon>Bacillati</taxon>
        <taxon>Cyanobacteriota</taxon>
        <taxon>Cyanophyceae</taxon>
        <taxon>Oscillatoriophycideae</taxon>
        <taxon>Oscillatoriales</taxon>
        <taxon>Sirenicapillariaceae</taxon>
        <taxon>Limnospira</taxon>
    </lineage>
</organism>
<evidence type="ECO:0000256" key="3">
    <source>
        <dbReference type="ARBA" id="ARBA00022679"/>
    </source>
</evidence>
<sequence length="753" mass="85436">MTSGLLYQSIKRYFRGIKRPNIPTIWALGVMGCLSMIAWGWVSDQPLISDFFQQLYFQQQNPPLWLELPDIPSSYLWFPTILLSAIAWIITKIYPKPTAISRAIIVAIILALTIRYLLWRSFSTLNLSDPLNGLFSLTLMALEIYIIGANIIQIYLIVNSTDRSSQADQLQQSVIQRKFTPTVDIFIPTYDEPLFILRRTIIGCQALDYHPKKVYILDDTNRPQVKQLAQELGCNYLTRPNNLHAKAGNLNHALKFTNGELITVFDADFIPTKNFLTRTVGFFQNPNTALVQTPQTFYNPDPVSRNLGLENIITPEEEVFYRHIQPLKDGAGSVVCAGTSFVVKRTALEAIGGFVTESISEDYFTGITLASKGYKLIYLNEKLSAGLAAESITDHLNQRMRWARGTLQAFFINSNPLTIPGLTLRQRLAHLEGLLHWFTSISRIFILLMPLAYRFLGVIPIKASVGDFIYFFMPYYLVSLLAFAWLNQKSRSAFLSEIYAIFQSFPMALTVIQVMLNPFKGGFKVTPKGKRKSEFSGSWKLASPLIVLLIATIVSLFWHHQLLASNVDNDPGVNLGIIWSIYNLVVLSVSLLIIIDAPLPDTYDWFQLRRSVKLQISDQVVGGITRYISEVGAEIVVTEPAAWSILNHKNGKQKSEFLPLQMEIIDVQLNLGGKITDTQWNGEFPTIRVEFEALTVSQHRQLVEMLFCRPGQWQNLSTPGELRSLWLLLRVLLKPKFIFDRKPRITAIAVHQH</sequence>
<feature type="transmembrane region" description="Helical" evidence="7">
    <location>
        <begin position="577"/>
        <end position="599"/>
    </location>
</feature>
<feature type="transmembrane region" description="Helical" evidence="7">
    <location>
        <begin position="434"/>
        <end position="456"/>
    </location>
</feature>
<evidence type="ECO:0000256" key="5">
    <source>
        <dbReference type="ARBA" id="ARBA00022989"/>
    </source>
</evidence>
<dbReference type="InterPro" id="IPR001173">
    <property type="entry name" value="Glyco_trans_2-like"/>
</dbReference>
<evidence type="ECO:0000256" key="1">
    <source>
        <dbReference type="ARBA" id="ARBA00004141"/>
    </source>
</evidence>
<dbReference type="Gene3D" id="3.90.550.10">
    <property type="entry name" value="Spore Coat Polysaccharide Biosynthesis Protein SpsA, Chain A"/>
    <property type="match status" value="1"/>
</dbReference>
<keyword evidence="6 7" id="KW-0472">Membrane</keyword>
<dbReference type="InterPro" id="IPR003919">
    <property type="entry name" value="Cell_synth_A"/>
</dbReference>
<dbReference type="InterPro" id="IPR029044">
    <property type="entry name" value="Nucleotide-diphossugar_trans"/>
</dbReference>
<name>A0A5M3T669_LIMPL</name>
<reference evidence="9 10" key="1">
    <citation type="journal article" date="2019" name="J Genomics">
        <title>The Draft Genome of a Hydrogen-producing Cyanobacterium, Arthrospira platensis NIES-46.</title>
        <authorList>
            <person name="Suzuki S."/>
            <person name="Yamaguchi H."/>
            <person name="Kawachi M."/>
        </authorList>
    </citation>
    <scope>NUCLEOTIDE SEQUENCE [LARGE SCALE GENOMIC DNA]</scope>
    <source>
        <strain evidence="9 10">NIES-46</strain>
    </source>
</reference>
<evidence type="ECO:0000256" key="4">
    <source>
        <dbReference type="ARBA" id="ARBA00022692"/>
    </source>
</evidence>
<dbReference type="PANTHER" id="PTHR43867:SF2">
    <property type="entry name" value="CELLULOSE SYNTHASE CATALYTIC SUBUNIT A [UDP-FORMING]"/>
    <property type="match status" value="1"/>
</dbReference>
<dbReference type="EMBL" id="BIMW01000083">
    <property type="protein sequence ID" value="GCE93945.1"/>
    <property type="molecule type" value="Genomic_DNA"/>
</dbReference>
<dbReference type="Proteomes" id="UP000326169">
    <property type="component" value="Unassembled WGS sequence"/>
</dbReference>
<dbReference type="SUPFAM" id="SSF53448">
    <property type="entry name" value="Nucleotide-diphospho-sugar transferases"/>
    <property type="match status" value="1"/>
</dbReference>
<proteinExistence type="predicted"/>
<protein>
    <submittedName>
        <fullName evidence="9">Cellulose synthase</fullName>
    </submittedName>
</protein>
<gene>
    <name evidence="9" type="ORF">NIES46_19970</name>
</gene>
<dbReference type="Pfam" id="PF13632">
    <property type="entry name" value="Glyco_trans_2_3"/>
    <property type="match status" value="1"/>
</dbReference>
<dbReference type="RefSeq" id="WP_006617197.1">
    <property type="nucleotide sequence ID" value="NZ_BIMW01000083.1"/>
</dbReference>
<feature type="transmembrane region" description="Helical" evidence="7">
    <location>
        <begin position="21"/>
        <end position="42"/>
    </location>
</feature>
<evidence type="ECO:0000256" key="6">
    <source>
        <dbReference type="ARBA" id="ARBA00023136"/>
    </source>
</evidence>
<keyword evidence="3" id="KW-0808">Transferase</keyword>
<feature type="domain" description="Glycosyltransferase 2-like" evidence="8">
    <location>
        <begin position="261"/>
        <end position="481"/>
    </location>
</feature>
<comment type="caution">
    <text evidence="9">The sequence shown here is derived from an EMBL/GenBank/DDBJ whole genome shotgun (WGS) entry which is preliminary data.</text>
</comment>
<feature type="transmembrane region" description="Helical" evidence="7">
    <location>
        <begin position="537"/>
        <end position="557"/>
    </location>
</feature>
<feature type="transmembrane region" description="Helical" evidence="7">
    <location>
        <begin position="498"/>
        <end position="516"/>
    </location>
</feature>
<evidence type="ECO:0000313" key="10">
    <source>
        <dbReference type="Proteomes" id="UP000326169"/>
    </source>
</evidence>
<evidence type="ECO:0000313" key="9">
    <source>
        <dbReference type="EMBL" id="GCE93945.1"/>
    </source>
</evidence>
<feature type="transmembrane region" description="Helical" evidence="7">
    <location>
        <begin position="74"/>
        <end position="91"/>
    </location>
</feature>
<keyword evidence="5 7" id="KW-1133">Transmembrane helix</keyword>
<feature type="transmembrane region" description="Helical" evidence="7">
    <location>
        <begin position="103"/>
        <end position="122"/>
    </location>
</feature>
<keyword evidence="4 7" id="KW-0812">Transmembrane</keyword>
<evidence type="ECO:0000256" key="2">
    <source>
        <dbReference type="ARBA" id="ARBA00022676"/>
    </source>
</evidence>
<dbReference type="GeneID" id="301682852"/>
<dbReference type="PRINTS" id="PR01439">
    <property type="entry name" value="CELLSNTHASEA"/>
</dbReference>
<dbReference type="InterPro" id="IPR050321">
    <property type="entry name" value="Glycosyltr_2/OpgH_subfam"/>
</dbReference>
<feature type="transmembrane region" description="Helical" evidence="7">
    <location>
        <begin position="468"/>
        <end position="486"/>
    </location>
</feature>
<keyword evidence="10" id="KW-1185">Reference proteome</keyword>
<feature type="transmembrane region" description="Helical" evidence="7">
    <location>
        <begin position="134"/>
        <end position="158"/>
    </location>
</feature>
<keyword evidence="2" id="KW-0328">Glycosyltransferase</keyword>
<dbReference type="CDD" id="cd06421">
    <property type="entry name" value="CESA_CelA_like"/>
    <property type="match status" value="1"/>
</dbReference>
<comment type="subcellular location">
    <subcellularLocation>
        <location evidence="1">Membrane</location>
        <topology evidence="1">Multi-pass membrane protein</topology>
    </subcellularLocation>
</comment>